<dbReference type="OrthoDB" id="425354at2759"/>
<gene>
    <name evidence="1" type="ORF">Tdes44962_MAKER03620</name>
</gene>
<protein>
    <recommendedName>
        <fullName evidence="3">LCCL domain-containing protein</fullName>
    </recommendedName>
</protein>
<dbReference type="PANTHER" id="PTHR38115">
    <property type="entry name" value="LIPOCALIN-LIKE DOMAIN-CONTAINING PROTEIN"/>
    <property type="match status" value="1"/>
</dbReference>
<dbReference type="InterPro" id="IPR053037">
    <property type="entry name" value="Pericyclase_pydY-like"/>
</dbReference>
<keyword evidence="2" id="KW-1185">Reference proteome</keyword>
<evidence type="ECO:0008006" key="3">
    <source>
        <dbReference type="Google" id="ProtNLM"/>
    </source>
</evidence>
<evidence type="ECO:0000313" key="2">
    <source>
        <dbReference type="Proteomes" id="UP001138500"/>
    </source>
</evidence>
<dbReference type="AlphaFoldDB" id="A0A9W7W144"/>
<sequence>MATQSVPDTVTARNMTGVYVINKQLSDSSNGVLKMQNVGFIIRQVVNNSTIVVTLKQYKGDDGVERFDQKQVALGGTENLEERRLNWQELEADNAIWGRVKGKTRVAKVEELSDDYLKEGWDDGEVIESYNESVKGDWQATQVYGFKVVDGVRRQVRRIVSTKGKQVEKIQMVYDWKEAA</sequence>
<proteinExistence type="predicted"/>
<comment type="caution">
    <text evidence="1">The sequence shown here is derived from an EMBL/GenBank/DDBJ whole genome shotgun (WGS) entry which is preliminary data.</text>
</comment>
<reference evidence="1 2" key="2">
    <citation type="journal article" date="2021" name="Curr. Genet.">
        <title>Genetic response to nitrogen starvation in the aggressive Eucalyptus foliar pathogen Teratosphaeria destructans.</title>
        <authorList>
            <person name="Havenga M."/>
            <person name="Wingfield B.D."/>
            <person name="Wingfield M.J."/>
            <person name="Dreyer L.L."/>
            <person name="Roets F."/>
            <person name="Aylward J."/>
        </authorList>
    </citation>
    <scope>NUCLEOTIDE SEQUENCE [LARGE SCALE GENOMIC DNA]</scope>
    <source>
        <strain evidence="1">CMW44962</strain>
    </source>
</reference>
<reference evidence="1 2" key="1">
    <citation type="journal article" date="2018" name="IMA Fungus">
        <title>IMA Genome-F 10: Nine draft genome sequences of Claviceps purpurea s.lat., including C. arundinis, C. humidiphila, and C. cf. spartinae, pseudomolecules for the pitch canker pathogen Fusarium circinatum, draft genome of Davidsoniella eucalypti, Grosmannia galeiformis, Quambalaria eucalypti, and Teratosphaeria destructans.</title>
        <authorList>
            <person name="Wingfield B.D."/>
            <person name="Liu M."/>
            <person name="Nguyen H.D."/>
            <person name="Lane F.A."/>
            <person name="Morgan S.W."/>
            <person name="De Vos L."/>
            <person name="Wilken P.M."/>
            <person name="Duong T.A."/>
            <person name="Aylward J."/>
            <person name="Coetzee M.P."/>
            <person name="Dadej K."/>
            <person name="De Beer Z.W."/>
            <person name="Findlay W."/>
            <person name="Havenga M."/>
            <person name="Kolarik M."/>
            <person name="Menzies J.G."/>
            <person name="Naidoo K."/>
            <person name="Pochopski O."/>
            <person name="Shoukouhi P."/>
            <person name="Santana Q.C."/>
            <person name="Seifert K.A."/>
            <person name="Soal N."/>
            <person name="Steenkamp E.T."/>
            <person name="Tatham C.T."/>
            <person name="van der Nest M.A."/>
            <person name="Wingfield M.J."/>
        </authorList>
    </citation>
    <scope>NUCLEOTIDE SEQUENCE [LARGE SCALE GENOMIC DNA]</scope>
    <source>
        <strain evidence="1">CMW44962</strain>
    </source>
</reference>
<organism evidence="1 2">
    <name type="scientific">Teratosphaeria destructans</name>
    <dbReference type="NCBI Taxonomy" id="418781"/>
    <lineage>
        <taxon>Eukaryota</taxon>
        <taxon>Fungi</taxon>
        <taxon>Dikarya</taxon>
        <taxon>Ascomycota</taxon>
        <taxon>Pezizomycotina</taxon>
        <taxon>Dothideomycetes</taxon>
        <taxon>Dothideomycetidae</taxon>
        <taxon>Mycosphaerellales</taxon>
        <taxon>Teratosphaeriaceae</taxon>
        <taxon>Teratosphaeria</taxon>
    </lineage>
</organism>
<evidence type="ECO:0000313" key="1">
    <source>
        <dbReference type="EMBL" id="KAH9826236.1"/>
    </source>
</evidence>
<dbReference type="PANTHER" id="PTHR38115:SF1">
    <property type="entry name" value="LIPOCALIN-LIKE DOMAIN-CONTAINING PROTEIN"/>
    <property type="match status" value="1"/>
</dbReference>
<accession>A0A9W7W144</accession>
<dbReference type="Proteomes" id="UP001138500">
    <property type="component" value="Unassembled WGS sequence"/>
</dbReference>
<name>A0A9W7W144_9PEZI</name>
<dbReference type="EMBL" id="RIBY02002012">
    <property type="protein sequence ID" value="KAH9826236.1"/>
    <property type="molecule type" value="Genomic_DNA"/>
</dbReference>